<feature type="domain" description="Aldehyde oxidase/xanthine dehydrogenase a/b hammerhead" evidence="3">
    <location>
        <begin position="15"/>
        <end position="129"/>
    </location>
</feature>
<keyword evidence="2" id="KW-0560">Oxidoreductase</keyword>
<dbReference type="PANTHER" id="PTHR11908:SF132">
    <property type="entry name" value="ALDEHYDE OXIDASE 1-RELATED"/>
    <property type="match status" value="1"/>
</dbReference>
<dbReference type="InterPro" id="IPR008274">
    <property type="entry name" value="AldOxase/xan_DH_MoCoBD1"/>
</dbReference>
<evidence type="ECO:0000256" key="1">
    <source>
        <dbReference type="ARBA" id="ARBA00022505"/>
    </source>
</evidence>
<evidence type="ECO:0000313" key="4">
    <source>
        <dbReference type="EMBL" id="BCB91873.1"/>
    </source>
</evidence>
<dbReference type="Pfam" id="PF01315">
    <property type="entry name" value="Ald_Xan_dh_C"/>
    <property type="match status" value="1"/>
</dbReference>
<dbReference type="Proteomes" id="UP000503011">
    <property type="component" value="Chromosome"/>
</dbReference>
<gene>
    <name evidence="4" type="primary">cutL_2</name>
    <name evidence="4" type="ORF">Psuf_091860</name>
</gene>
<dbReference type="Pfam" id="PF02738">
    <property type="entry name" value="MoCoBD_1"/>
    <property type="match status" value="1"/>
</dbReference>
<protein>
    <submittedName>
        <fullName evidence="4">Carbon-monoxide dehydrogenase large subunit</fullName>
    </submittedName>
</protein>
<evidence type="ECO:0000259" key="3">
    <source>
        <dbReference type="SMART" id="SM01008"/>
    </source>
</evidence>
<sequence length="746" mass="77457">MTGHEPRREDARLLNGGARYTGDIRPDGCLHAAFARSRVASATAVSVDVAAARGLPGVVAVLTAADLDLKDIPATLGHGRPAPPAMTRPPLVRDRIRYVGEPLAVVVATDPYLAADAAALVTAAYEPAPVVATPAAAEGGPPLFPEAGSNLVLPAVTIPEGADPDLDRWPVRVAVELVSPRLAPTPMEPISFLAAPGPDGRLTIYCGHQAPHRLKRQMCDLVGLDPAAVRVVVPDVGGAFGMKAQLYPEYPVVTACAVRLGRPVAWDQTRTEQFESGTHGRGAYERVELAGTADGRIRAARIEILGDVGAYPHNGSAVPLFMRLMAQGAYDIDEVAVTTRIVVTNRAPTAPYRGAGRPEAAYGMERAVDAYAHAAGLDPAQVRLLNLVRPDQMPFRTHTGALYDGGDYAAALRMALDLAGTGEVEAWKAAGETVGLGMCVYVERSNGDPAGTEYGSVTVHPDGTVVARSGSSALGQGHESVWSRVVGDALRVPPSTVRVVQGDTDAVPAGTGSFASRSATVGGSALHNCATAVREQLRDAAAKLLGVPPGELAGELGGLSVAEVAAAVYAEGGRLFAEQEFASGAQNFPYGACVAVVAVDLDTGLVTLRRLVAVDDCGVVLDPLVVEGQLEGSLLQGVAQALFEEVVYDGEGRPLTTDLATYTLPTAPDAPGYVTGRLVTPAPSNPLGVKGAGEAGCIGAPPAIVNAVLDALRRYGVTDLRMPLTRPGCGRPFRAPVPPRCRRCSR</sequence>
<dbReference type="KEGG" id="psuu:Psuf_091860"/>
<dbReference type="InterPro" id="IPR000674">
    <property type="entry name" value="Ald_Oxase/Xan_DH_a/b"/>
</dbReference>
<reference evidence="4 5" key="1">
    <citation type="submission" date="2020-03" db="EMBL/GenBank/DDBJ databases">
        <title>Whole genome shotgun sequence of Phytohabitans suffuscus NBRC 105367.</title>
        <authorList>
            <person name="Komaki H."/>
            <person name="Tamura T."/>
        </authorList>
    </citation>
    <scope>NUCLEOTIDE SEQUENCE [LARGE SCALE GENOMIC DNA]</scope>
    <source>
        <strain evidence="4 5">NBRC 105367</strain>
    </source>
</reference>
<dbReference type="SUPFAM" id="SSF56003">
    <property type="entry name" value="Molybdenum cofactor-binding domain"/>
    <property type="match status" value="1"/>
</dbReference>
<keyword evidence="1" id="KW-0500">Molybdenum</keyword>
<dbReference type="Gene3D" id="3.90.1170.50">
    <property type="entry name" value="Aldehyde oxidase/xanthine dehydrogenase, a/b hammerhead"/>
    <property type="match status" value="1"/>
</dbReference>
<dbReference type="InterPro" id="IPR046867">
    <property type="entry name" value="AldOxase/xan_DH_MoCoBD2"/>
</dbReference>
<dbReference type="InterPro" id="IPR016208">
    <property type="entry name" value="Ald_Oxase/xanthine_DH-like"/>
</dbReference>
<accession>A0A6F8Z0U8</accession>
<dbReference type="SUPFAM" id="SSF54665">
    <property type="entry name" value="CO dehydrogenase molybdoprotein N-domain-like"/>
    <property type="match status" value="1"/>
</dbReference>
<dbReference type="AlphaFoldDB" id="A0A6F8Z0U8"/>
<dbReference type="EMBL" id="AP022871">
    <property type="protein sequence ID" value="BCB91873.1"/>
    <property type="molecule type" value="Genomic_DNA"/>
</dbReference>
<dbReference type="PANTHER" id="PTHR11908">
    <property type="entry name" value="XANTHINE DEHYDROGENASE"/>
    <property type="match status" value="1"/>
</dbReference>
<dbReference type="InterPro" id="IPR037165">
    <property type="entry name" value="AldOxase/xan_DH_Mopterin-bd_sf"/>
</dbReference>
<dbReference type="InterPro" id="IPR036856">
    <property type="entry name" value="Ald_Oxase/Xan_DH_a/b_sf"/>
</dbReference>
<dbReference type="GO" id="GO:0016491">
    <property type="term" value="F:oxidoreductase activity"/>
    <property type="evidence" value="ECO:0007669"/>
    <property type="project" value="UniProtKB-KW"/>
</dbReference>
<proteinExistence type="predicted"/>
<keyword evidence="5" id="KW-1185">Reference proteome</keyword>
<dbReference type="GO" id="GO:0005506">
    <property type="term" value="F:iron ion binding"/>
    <property type="evidence" value="ECO:0007669"/>
    <property type="project" value="InterPro"/>
</dbReference>
<organism evidence="4 5">
    <name type="scientific">Phytohabitans suffuscus</name>
    <dbReference type="NCBI Taxonomy" id="624315"/>
    <lineage>
        <taxon>Bacteria</taxon>
        <taxon>Bacillati</taxon>
        <taxon>Actinomycetota</taxon>
        <taxon>Actinomycetes</taxon>
        <taxon>Micromonosporales</taxon>
        <taxon>Micromonosporaceae</taxon>
    </lineage>
</organism>
<dbReference type="SMART" id="SM01008">
    <property type="entry name" value="Ald_Xan_dh_C"/>
    <property type="match status" value="1"/>
</dbReference>
<reference evidence="4 5" key="2">
    <citation type="submission" date="2020-03" db="EMBL/GenBank/DDBJ databases">
        <authorList>
            <person name="Ichikawa N."/>
            <person name="Kimura A."/>
            <person name="Kitahashi Y."/>
            <person name="Uohara A."/>
        </authorList>
    </citation>
    <scope>NUCLEOTIDE SEQUENCE [LARGE SCALE GENOMIC DNA]</scope>
    <source>
        <strain evidence="4 5">NBRC 105367</strain>
    </source>
</reference>
<dbReference type="Gene3D" id="3.30.365.10">
    <property type="entry name" value="Aldehyde oxidase/xanthine dehydrogenase, molybdopterin binding domain"/>
    <property type="match status" value="4"/>
</dbReference>
<evidence type="ECO:0000313" key="5">
    <source>
        <dbReference type="Proteomes" id="UP000503011"/>
    </source>
</evidence>
<dbReference type="Pfam" id="PF20256">
    <property type="entry name" value="MoCoBD_2"/>
    <property type="match status" value="1"/>
</dbReference>
<name>A0A6F8Z0U8_9ACTN</name>
<dbReference type="RefSeq" id="WP_173165402.1">
    <property type="nucleotide sequence ID" value="NZ_AP022871.1"/>
</dbReference>
<evidence type="ECO:0000256" key="2">
    <source>
        <dbReference type="ARBA" id="ARBA00023002"/>
    </source>
</evidence>